<proteinExistence type="predicted"/>
<feature type="transmembrane region" description="Helical" evidence="1">
    <location>
        <begin position="399"/>
        <end position="415"/>
    </location>
</feature>
<dbReference type="PIRSF" id="PIRSF026631">
    <property type="entry name" value="UCP026631"/>
    <property type="match status" value="1"/>
</dbReference>
<comment type="caution">
    <text evidence="3">The sequence shown here is derived from an EMBL/GenBank/DDBJ whole genome shotgun (WGS) entry which is preliminary data.</text>
</comment>
<organism evidence="3 4">
    <name type="scientific">Massilia psychrophila</name>
    <dbReference type="NCBI Taxonomy" id="1603353"/>
    <lineage>
        <taxon>Bacteria</taxon>
        <taxon>Pseudomonadati</taxon>
        <taxon>Pseudomonadota</taxon>
        <taxon>Betaproteobacteria</taxon>
        <taxon>Burkholderiales</taxon>
        <taxon>Oxalobacteraceae</taxon>
        <taxon>Telluria group</taxon>
        <taxon>Massilia</taxon>
    </lineage>
</organism>
<accession>A0A2G8T0E4</accession>
<evidence type="ECO:0000313" key="4">
    <source>
        <dbReference type="Proteomes" id="UP000228593"/>
    </source>
</evidence>
<name>A0A2G8T0E4_9BURK</name>
<dbReference type="OrthoDB" id="240564at2"/>
<keyword evidence="1" id="KW-1133">Transmembrane helix</keyword>
<evidence type="ECO:0000313" key="3">
    <source>
        <dbReference type="EMBL" id="PIL39547.1"/>
    </source>
</evidence>
<reference evidence="3 4" key="1">
    <citation type="submission" date="2017-10" db="EMBL/GenBank/DDBJ databases">
        <title>Massilia psychrophilum sp. nov., a novel purple-pigmented bacterium isolated from Tianshan glacier, Xinjiang Municipality, China.</title>
        <authorList>
            <person name="Wang H."/>
        </authorList>
    </citation>
    <scope>NUCLEOTIDE SEQUENCE [LARGE SCALE GENOMIC DNA]</scope>
    <source>
        <strain evidence="3 4">JCM 30813</strain>
    </source>
</reference>
<keyword evidence="4" id="KW-1185">Reference proteome</keyword>
<dbReference type="AlphaFoldDB" id="A0A2G8T0E4"/>
<dbReference type="Pfam" id="PF03703">
    <property type="entry name" value="bPH_2"/>
    <property type="match status" value="2"/>
</dbReference>
<dbReference type="Proteomes" id="UP000228593">
    <property type="component" value="Unassembled WGS sequence"/>
</dbReference>
<feature type="transmembrane region" description="Helical" evidence="1">
    <location>
        <begin position="12"/>
        <end position="35"/>
    </location>
</feature>
<dbReference type="PANTHER" id="PTHR34473:SF2">
    <property type="entry name" value="UPF0699 TRANSMEMBRANE PROTEIN YDBT"/>
    <property type="match status" value="1"/>
</dbReference>
<dbReference type="PANTHER" id="PTHR34473">
    <property type="entry name" value="UPF0699 TRANSMEMBRANE PROTEIN YDBS"/>
    <property type="match status" value="1"/>
</dbReference>
<dbReference type="InterPro" id="IPR014529">
    <property type="entry name" value="UCP026631"/>
</dbReference>
<keyword evidence="1" id="KW-0472">Membrane</keyword>
<sequence>MSEQRKHLHPLSSIFLLGSALRQIALPLGAMLFFGRDANNWEAWAALPVLGVGAWTVLRARFFHYEVGESELLVREGVIDRAQKHIPFTRIQGVSQRRILLHRLLGVTEVRIESAAGGKPEAVMKVLSLPAAAELEALLRDKKCAAPATLSGPTAAPASSVLHALPASEILRLGLVSNRGMIMVGVAFGLVMQNDTLRFNFGKLVRPLVRWTGRLMQTQVESGNAWILAAGAALGLLGMLLLLRLLSVLLAFFRYHGFTLARDGERLLAQQGLLTVVRNGARLPRLQRWELEETWLHRRFGRCRLAVSVAGSRHGQEHAHGASPDTGFEELAPIATPAQAQALLRVCIPALDWDRLNWRALHPATVKRRLFGQARWVVPALLACALADAFYAWPLPWPALVAIAALLALAMLWHARAWARFGAIAETGDVLLYRSGVWTRRTIVVVGARLQNLRLYSSPLDRSLGIVHLQADTQGGSRNHRALDVPCLGRGAADTLRASLWQRIQGAV</sequence>
<dbReference type="RefSeq" id="WP_099916301.1">
    <property type="nucleotide sequence ID" value="NZ_BMHS01000015.1"/>
</dbReference>
<evidence type="ECO:0000256" key="1">
    <source>
        <dbReference type="SAM" id="Phobius"/>
    </source>
</evidence>
<dbReference type="InterPro" id="IPR005182">
    <property type="entry name" value="YdbS-like_PH"/>
</dbReference>
<keyword evidence="1" id="KW-0812">Transmembrane</keyword>
<protein>
    <recommendedName>
        <fullName evidence="2">YdbS-like PH domain-containing protein</fullName>
    </recommendedName>
</protein>
<evidence type="ECO:0000259" key="2">
    <source>
        <dbReference type="Pfam" id="PF03703"/>
    </source>
</evidence>
<feature type="domain" description="YdbS-like PH" evidence="2">
    <location>
        <begin position="418"/>
        <end position="490"/>
    </location>
</feature>
<feature type="transmembrane region" description="Helical" evidence="1">
    <location>
        <begin position="225"/>
        <end position="253"/>
    </location>
</feature>
<feature type="transmembrane region" description="Helical" evidence="1">
    <location>
        <begin position="41"/>
        <end position="58"/>
    </location>
</feature>
<gene>
    <name evidence="3" type="ORF">CR103_12425</name>
</gene>
<feature type="domain" description="YdbS-like PH" evidence="2">
    <location>
        <begin position="61"/>
        <end position="138"/>
    </location>
</feature>
<dbReference type="EMBL" id="PDOB01000017">
    <property type="protein sequence ID" value="PIL39547.1"/>
    <property type="molecule type" value="Genomic_DNA"/>
</dbReference>